<protein>
    <recommendedName>
        <fullName evidence="3 6">Glucosylceramidase</fullName>
        <ecNumber evidence="3 6">3.2.1.45</ecNumber>
    </recommendedName>
</protein>
<comment type="caution">
    <text evidence="10">The sequence shown here is derived from an EMBL/GenBank/DDBJ whole genome shotgun (WGS) entry which is preliminary data.</text>
</comment>
<comment type="catalytic activity">
    <reaction evidence="1">
        <text>a beta-D-glucosyl-(1&lt;-&gt;1')-N-acylsphing-4-enine + H2O = an N-acylsphing-4-enine + D-glucose</text>
        <dbReference type="Rhea" id="RHEA:13269"/>
        <dbReference type="ChEBI" id="CHEBI:4167"/>
        <dbReference type="ChEBI" id="CHEBI:15377"/>
        <dbReference type="ChEBI" id="CHEBI:22801"/>
        <dbReference type="ChEBI" id="CHEBI:52639"/>
        <dbReference type="EC" id="3.2.1.45"/>
    </reaction>
    <physiologicalReaction direction="left-to-right" evidence="1">
        <dbReference type="Rhea" id="RHEA:13270"/>
    </physiologicalReaction>
</comment>
<dbReference type="InterPro" id="IPR033452">
    <property type="entry name" value="GH30_C"/>
</dbReference>
<keyword evidence="11" id="KW-1185">Reference proteome</keyword>
<reference evidence="10 11" key="2">
    <citation type="submission" date="2019-01" db="EMBL/GenBank/DDBJ databases">
        <title>The decoding of complex shrimp genome reveals the adaptation for benthos swimmer, frequently molting mechanism and breeding impact on genome.</title>
        <authorList>
            <person name="Sun Y."/>
            <person name="Gao Y."/>
            <person name="Yu Y."/>
        </authorList>
    </citation>
    <scope>NUCLEOTIDE SEQUENCE [LARGE SCALE GENOMIC DNA]</scope>
    <source>
        <tissue evidence="10">Muscle</tissue>
    </source>
</reference>
<dbReference type="SUPFAM" id="SSF51445">
    <property type="entry name" value="(Trans)glycosidases"/>
    <property type="match status" value="1"/>
</dbReference>
<keyword evidence="5 6" id="KW-0378">Hydrolase</keyword>
<dbReference type="Pfam" id="PF02055">
    <property type="entry name" value="Glyco_hydro_30"/>
    <property type="match status" value="1"/>
</dbReference>
<evidence type="ECO:0000256" key="7">
    <source>
        <dbReference type="SAM" id="MobiDB-lite"/>
    </source>
</evidence>
<keyword evidence="6" id="KW-0746">Sphingolipid metabolism</keyword>
<evidence type="ECO:0000313" key="11">
    <source>
        <dbReference type="Proteomes" id="UP000283509"/>
    </source>
</evidence>
<feature type="region of interest" description="Disordered" evidence="7">
    <location>
        <begin position="104"/>
        <end position="147"/>
    </location>
</feature>
<dbReference type="InterPro" id="IPR017853">
    <property type="entry name" value="GH"/>
</dbReference>
<keyword evidence="6" id="KW-0443">Lipid metabolism</keyword>
<keyword evidence="6" id="KW-0326">Glycosidase</keyword>
<dbReference type="AlphaFoldDB" id="A0A423TIA2"/>
<dbReference type="InterPro" id="IPR001139">
    <property type="entry name" value="Glyco_hydro_30"/>
</dbReference>
<dbReference type="EC" id="3.2.1.45" evidence="3 6"/>
<reference evidence="10 11" key="1">
    <citation type="submission" date="2018-04" db="EMBL/GenBank/DDBJ databases">
        <authorList>
            <person name="Zhang X."/>
            <person name="Yuan J."/>
            <person name="Li F."/>
            <person name="Xiang J."/>
        </authorList>
    </citation>
    <scope>NUCLEOTIDE SEQUENCE [LARGE SCALE GENOMIC DNA]</scope>
    <source>
        <tissue evidence="10">Muscle</tissue>
    </source>
</reference>
<feature type="region of interest" description="Disordered" evidence="7">
    <location>
        <begin position="1"/>
        <end position="70"/>
    </location>
</feature>
<evidence type="ECO:0000256" key="2">
    <source>
        <dbReference type="ARBA" id="ARBA00005382"/>
    </source>
</evidence>
<evidence type="ECO:0000256" key="1">
    <source>
        <dbReference type="ARBA" id="ARBA00001013"/>
    </source>
</evidence>
<dbReference type="GO" id="GO:0016020">
    <property type="term" value="C:membrane"/>
    <property type="evidence" value="ECO:0007669"/>
    <property type="project" value="GOC"/>
</dbReference>
<dbReference type="Gene3D" id="3.20.20.80">
    <property type="entry name" value="Glycosidases"/>
    <property type="match status" value="1"/>
</dbReference>
<feature type="domain" description="Glycosyl hydrolase family 30 TIM-barrel" evidence="8">
    <location>
        <begin position="143"/>
        <end position="334"/>
    </location>
</feature>
<dbReference type="GO" id="GO:0006680">
    <property type="term" value="P:glucosylceramide catabolic process"/>
    <property type="evidence" value="ECO:0007669"/>
    <property type="project" value="TreeGrafter"/>
</dbReference>
<dbReference type="Proteomes" id="UP000283509">
    <property type="component" value="Unassembled WGS sequence"/>
</dbReference>
<feature type="compositionally biased region" description="Polar residues" evidence="7">
    <location>
        <begin position="128"/>
        <end position="145"/>
    </location>
</feature>
<dbReference type="OrthoDB" id="2160638at2759"/>
<evidence type="ECO:0000313" key="10">
    <source>
        <dbReference type="EMBL" id="ROT76184.1"/>
    </source>
</evidence>
<feature type="compositionally biased region" description="Low complexity" evidence="7">
    <location>
        <begin position="104"/>
        <end position="120"/>
    </location>
</feature>
<dbReference type="GO" id="GO:0004348">
    <property type="term" value="F:glucosylceramidase activity"/>
    <property type="evidence" value="ECO:0007669"/>
    <property type="project" value="UniProtKB-EC"/>
</dbReference>
<name>A0A423TIA2_PENVA</name>
<organism evidence="10 11">
    <name type="scientific">Penaeus vannamei</name>
    <name type="common">Whiteleg shrimp</name>
    <name type="synonym">Litopenaeus vannamei</name>
    <dbReference type="NCBI Taxonomy" id="6689"/>
    <lineage>
        <taxon>Eukaryota</taxon>
        <taxon>Metazoa</taxon>
        <taxon>Ecdysozoa</taxon>
        <taxon>Arthropoda</taxon>
        <taxon>Crustacea</taxon>
        <taxon>Multicrustacea</taxon>
        <taxon>Malacostraca</taxon>
        <taxon>Eumalacostraca</taxon>
        <taxon>Eucarida</taxon>
        <taxon>Decapoda</taxon>
        <taxon>Dendrobranchiata</taxon>
        <taxon>Penaeoidea</taxon>
        <taxon>Penaeidae</taxon>
        <taxon>Penaeus</taxon>
    </lineage>
</organism>
<keyword evidence="4" id="KW-0732">Signal</keyword>
<evidence type="ECO:0000256" key="5">
    <source>
        <dbReference type="ARBA" id="ARBA00022801"/>
    </source>
</evidence>
<dbReference type="PANTHER" id="PTHR11069:SF23">
    <property type="entry name" value="LYSOSOMAL ACID GLUCOSYLCERAMIDASE"/>
    <property type="match status" value="1"/>
</dbReference>
<evidence type="ECO:0000256" key="6">
    <source>
        <dbReference type="RuleBase" id="RU361188"/>
    </source>
</evidence>
<dbReference type="PANTHER" id="PTHR11069">
    <property type="entry name" value="GLUCOSYLCERAMIDASE"/>
    <property type="match status" value="1"/>
</dbReference>
<dbReference type="InterPro" id="IPR033453">
    <property type="entry name" value="Glyco_hydro_30_TIM-barrel"/>
</dbReference>
<dbReference type="STRING" id="6689.A0A423TIA2"/>
<comment type="similarity">
    <text evidence="2 6">Belongs to the glycosyl hydrolase 30 family.</text>
</comment>
<evidence type="ECO:0000256" key="3">
    <source>
        <dbReference type="ARBA" id="ARBA00012658"/>
    </source>
</evidence>
<dbReference type="FunFam" id="3.20.20.80:FF:000364">
    <property type="entry name" value="Glucosylceramidase"/>
    <property type="match status" value="1"/>
</dbReference>
<accession>A0A423TIA2</accession>
<evidence type="ECO:0000256" key="4">
    <source>
        <dbReference type="ARBA" id="ARBA00022729"/>
    </source>
</evidence>
<dbReference type="Pfam" id="PF17189">
    <property type="entry name" value="Glyco_hydro_30C"/>
    <property type="match status" value="1"/>
</dbReference>
<evidence type="ECO:0000259" key="9">
    <source>
        <dbReference type="Pfam" id="PF17189"/>
    </source>
</evidence>
<sequence length="402" mass="44131">MVYFHPAAPTSRPRVSSTTSAREHGGATSRGARTPTPTRRGTWSSAPSPSSRRTRTTKMSSRPDPVIKRRRRCRAAAEAICIAVDGAQWMKTNTTTWATASCEPTCTSPGPTTSSGEEPGLSPIGWKSWTNTQLRESPTGPNSANEPIDGYVPGFFFNCMGWTAEEQRKWVAENLGPTLLQHGYEDVKLMILDDQRYEPGWAENVLSDPELPSTCRASAALVRRPVHGAGATDADARPLPGLLPRHEACEGATPLEVDVALGKWERLESYAHDIIVDMNHWVTGWVDWNLALDMQGGPNWAENFVDAPIIVNKEADEFYKNPMFYAMGHFSKFVKEGATKLGLASEDPKKLDATAFRNPDGSTAVVILNRSANDFEVVLDVEGRGSLRLEVAHRSLHTALFV</sequence>
<gene>
    <name evidence="10" type="ORF">C7M84_005252</name>
</gene>
<feature type="compositionally biased region" description="Low complexity" evidence="7">
    <location>
        <begin position="27"/>
        <end position="63"/>
    </location>
</feature>
<feature type="compositionally biased region" description="Low complexity" evidence="7">
    <location>
        <begin position="8"/>
        <end position="20"/>
    </location>
</feature>
<evidence type="ECO:0000259" key="8">
    <source>
        <dbReference type="Pfam" id="PF02055"/>
    </source>
</evidence>
<dbReference type="EMBL" id="QCYY01001686">
    <property type="protein sequence ID" value="ROT76184.1"/>
    <property type="molecule type" value="Genomic_DNA"/>
</dbReference>
<proteinExistence type="inferred from homology"/>
<dbReference type="SUPFAM" id="SSF51011">
    <property type="entry name" value="Glycosyl hydrolase domain"/>
    <property type="match status" value="1"/>
</dbReference>
<feature type="domain" description="Glycosyl hydrolase family 30 beta sandwich" evidence="9">
    <location>
        <begin position="337"/>
        <end position="398"/>
    </location>
</feature>